<reference evidence="3" key="1">
    <citation type="submission" date="2022-12" db="EMBL/GenBank/DDBJ databases">
        <authorList>
            <person name="Petersen C."/>
        </authorList>
    </citation>
    <scope>NUCLEOTIDE SEQUENCE</scope>
    <source>
        <strain evidence="3">IBT 35675</strain>
    </source>
</reference>
<feature type="chain" id="PRO_5040819825" evidence="2">
    <location>
        <begin position="21"/>
        <end position="131"/>
    </location>
</feature>
<dbReference type="Proteomes" id="UP001148299">
    <property type="component" value="Unassembled WGS sequence"/>
</dbReference>
<protein>
    <submittedName>
        <fullName evidence="3">Uncharacterized protein</fullName>
    </submittedName>
</protein>
<keyword evidence="2" id="KW-0732">Signal</keyword>
<proteinExistence type="predicted"/>
<dbReference type="AlphaFoldDB" id="A0A9W9RDF6"/>
<dbReference type="EMBL" id="JAPZBR010000003">
    <property type="protein sequence ID" value="KAJ5358203.1"/>
    <property type="molecule type" value="Genomic_DNA"/>
</dbReference>
<keyword evidence="4" id="KW-1185">Reference proteome</keyword>
<organism evidence="3 4">
    <name type="scientific">Penicillium brevicompactum</name>
    <dbReference type="NCBI Taxonomy" id="5074"/>
    <lineage>
        <taxon>Eukaryota</taxon>
        <taxon>Fungi</taxon>
        <taxon>Dikarya</taxon>
        <taxon>Ascomycota</taxon>
        <taxon>Pezizomycotina</taxon>
        <taxon>Eurotiomycetes</taxon>
        <taxon>Eurotiomycetidae</taxon>
        <taxon>Eurotiales</taxon>
        <taxon>Aspergillaceae</taxon>
        <taxon>Penicillium</taxon>
    </lineage>
</organism>
<feature type="signal peptide" evidence="2">
    <location>
        <begin position="1"/>
        <end position="20"/>
    </location>
</feature>
<name>A0A9W9RDF6_PENBR</name>
<comment type="caution">
    <text evidence="3">The sequence shown here is derived from an EMBL/GenBank/DDBJ whole genome shotgun (WGS) entry which is preliminary data.</text>
</comment>
<evidence type="ECO:0000256" key="2">
    <source>
        <dbReference type="SAM" id="SignalP"/>
    </source>
</evidence>
<feature type="region of interest" description="Disordered" evidence="1">
    <location>
        <begin position="111"/>
        <end position="131"/>
    </location>
</feature>
<reference evidence="3" key="2">
    <citation type="journal article" date="2023" name="IMA Fungus">
        <title>Comparative genomic study of the Penicillium genus elucidates a diverse pangenome and 15 lateral gene transfer events.</title>
        <authorList>
            <person name="Petersen C."/>
            <person name="Sorensen T."/>
            <person name="Nielsen M.R."/>
            <person name="Sondergaard T.E."/>
            <person name="Sorensen J.L."/>
            <person name="Fitzpatrick D.A."/>
            <person name="Frisvad J.C."/>
            <person name="Nielsen K.L."/>
        </authorList>
    </citation>
    <scope>NUCLEOTIDE SEQUENCE</scope>
    <source>
        <strain evidence="3">IBT 35675</strain>
    </source>
</reference>
<gene>
    <name evidence="3" type="ORF">N7541_005361</name>
</gene>
<accession>A0A9W9RDF6</accession>
<sequence>MRLTAAACLAFAAAISGVTAESIVIKICNGAYLEGTCITPSIGIQHDCYSLKDKANGVIQGDVRSVHIPDGYRCRFWTYVFPIPWATALADICCVTFSSYSCNGGSTGDIQAPGQDSTSPPSMGSVKCYAN</sequence>
<evidence type="ECO:0000313" key="3">
    <source>
        <dbReference type="EMBL" id="KAJ5358203.1"/>
    </source>
</evidence>
<evidence type="ECO:0000256" key="1">
    <source>
        <dbReference type="SAM" id="MobiDB-lite"/>
    </source>
</evidence>
<evidence type="ECO:0000313" key="4">
    <source>
        <dbReference type="Proteomes" id="UP001148299"/>
    </source>
</evidence>